<sequence length="117" mass="13953">MFREIARYVRACKNCIVHKAEQQRPPRLLATDVTRLWQQVMIDLIGQLSRSSNDYTWLFNMQDHFTKWVQMRSLRKTTADVITKSFAEAIIYHHRLPRRSVSKQRDVPKSCSECWQA</sequence>
<dbReference type="InterPro" id="IPR036397">
    <property type="entry name" value="RNaseH_sf"/>
</dbReference>
<gene>
    <name evidence="2" type="primary">LOC105434119</name>
</gene>
<dbReference type="OrthoDB" id="7700898at2759"/>
<protein>
    <submittedName>
        <fullName evidence="2">Uncharacterized protein LOC105434119</fullName>
    </submittedName>
</protein>
<proteinExistence type="predicted"/>
<name>A0A6I9WUV3_9HYME</name>
<dbReference type="GeneID" id="105434119"/>
<dbReference type="Gene3D" id="3.30.420.10">
    <property type="entry name" value="Ribonuclease H-like superfamily/Ribonuclease H"/>
    <property type="match status" value="1"/>
</dbReference>
<dbReference type="AlphaFoldDB" id="A0A6I9WUV3"/>
<reference evidence="2" key="1">
    <citation type="submission" date="2025-08" db="UniProtKB">
        <authorList>
            <consortium name="RefSeq"/>
        </authorList>
    </citation>
    <scope>IDENTIFICATION</scope>
</reference>
<accession>A0A6I9WUV3</accession>
<dbReference type="KEGG" id="pbar:105434119"/>
<evidence type="ECO:0000313" key="2">
    <source>
        <dbReference type="RefSeq" id="XP_011648040.1"/>
    </source>
</evidence>
<evidence type="ECO:0000313" key="1">
    <source>
        <dbReference type="Proteomes" id="UP000504615"/>
    </source>
</evidence>
<keyword evidence="1" id="KW-1185">Reference proteome</keyword>
<dbReference type="RefSeq" id="XP_011648040.1">
    <property type="nucleotide sequence ID" value="XM_011649738.1"/>
</dbReference>
<dbReference type="InterPro" id="IPR012337">
    <property type="entry name" value="RNaseH-like_sf"/>
</dbReference>
<organism evidence="1 2">
    <name type="scientific">Pogonomyrmex barbatus</name>
    <name type="common">red harvester ant</name>
    <dbReference type="NCBI Taxonomy" id="144034"/>
    <lineage>
        <taxon>Eukaryota</taxon>
        <taxon>Metazoa</taxon>
        <taxon>Ecdysozoa</taxon>
        <taxon>Arthropoda</taxon>
        <taxon>Hexapoda</taxon>
        <taxon>Insecta</taxon>
        <taxon>Pterygota</taxon>
        <taxon>Neoptera</taxon>
        <taxon>Endopterygota</taxon>
        <taxon>Hymenoptera</taxon>
        <taxon>Apocrita</taxon>
        <taxon>Aculeata</taxon>
        <taxon>Formicoidea</taxon>
        <taxon>Formicidae</taxon>
        <taxon>Myrmicinae</taxon>
        <taxon>Pogonomyrmex</taxon>
    </lineage>
</organism>
<dbReference type="SUPFAM" id="SSF53098">
    <property type="entry name" value="Ribonuclease H-like"/>
    <property type="match status" value="1"/>
</dbReference>
<dbReference type="GO" id="GO:0003676">
    <property type="term" value="F:nucleic acid binding"/>
    <property type="evidence" value="ECO:0007669"/>
    <property type="project" value="InterPro"/>
</dbReference>
<dbReference type="PANTHER" id="PTHR47266">
    <property type="entry name" value="ENDONUCLEASE-RELATED"/>
    <property type="match status" value="1"/>
</dbReference>
<dbReference type="InterPro" id="IPR052160">
    <property type="entry name" value="Gypsy_RT_Integrase-like"/>
</dbReference>
<dbReference type="Proteomes" id="UP000504615">
    <property type="component" value="Unplaced"/>
</dbReference>